<name>Q229Y5_TETTS</name>
<sequence length="251" mass="29408">MISLRTQKDLEVFRNYLENKYQAFQDKLKKVHVTFDPIDPIQKSYIDEFLKIIKSHCMNINHLEVHGLNSVSIKADQLLEVFIHPEANNLKTIILDFSVKEQNPINQKLLVDVMKNQPKLNYLSLSINEGNLESDQQIIDAVINSGITTLKILHNYQVGEAEFSKFKLNNFSRLFSRYGMIQFLFMANNKNRFEFAINQLYFAQIVVFQKKISNLMHINPQQLLFDLYENPYQKQSIYTINKMQGPNAILE</sequence>
<keyword evidence="2" id="KW-1185">Reference proteome</keyword>
<dbReference type="RefSeq" id="XP_001029765.2">
    <property type="nucleotide sequence ID" value="XM_001029765.3"/>
</dbReference>
<proteinExistence type="predicted"/>
<dbReference type="EMBL" id="GG662559">
    <property type="protein sequence ID" value="EAR82102.2"/>
    <property type="molecule type" value="Genomic_DNA"/>
</dbReference>
<dbReference type="SUPFAM" id="SSF52047">
    <property type="entry name" value="RNI-like"/>
    <property type="match status" value="1"/>
</dbReference>
<dbReference type="AlphaFoldDB" id="Q229Y5"/>
<organism evidence="1 2">
    <name type="scientific">Tetrahymena thermophila (strain SB210)</name>
    <dbReference type="NCBI Taxonomy" id="312017"/>
    <lineage>
        <taxon>Eukaryota</taxon>
        <taxon>Sar</taxon>
        <taxon>Alveolata</taxon>
        <taxon>Ciliophora</taxon>
        <taxon>Intramacronucleata</taxon>
        <taxon>Oligohymenophorea</taxon>
        <taxon>Hymenostomatida</taxon>
        <taxon>Tetrahymenina</taxon>
        <taxon>Tetrahymenidae</taxon>
        <taxon>Tetrahymena</taxon>
    </lineage>
</organism>
<dbReference type="GeneID" id="7834783"/>
<dbReference type="InParanoid" id="Q229Y5"/>
<accession>Q229Y5</accession>
<evidence type="ECO:0000313" key="2">
    <source>
        <dbReference type="Proteomes" id="UP000009168"/>
    </source>
</evidence>
<protein>
    <submittedName>
        <fullName evidence="1">Uncharacterized protein</fullName>
    </submittedName>
</protein>
<reference evidence="2" key="1">
    <citation type="journal article" date="2006" name="PLoS Biol.">
        <title>Macronuclear genome sequence of the ciliate Tetrahymena thermophila, a model eukaryote.</title>
        <authorList>
            <person name="Eisen J.A."/>
            <person name="Coyne R.S."/>
            <person name="Wu M."/>
            <person name="Wu D."/>
            <person name="Thiagarajan M."/>
            <person name="Wortman J.R."/>
            <person name="Badger J.H."/>
            <person name="Ren Q."/>
            <person name="Amedeo P."/>
            <person name="Jones K.M."/>
            <person name="Tallon L.J."/>
            <person name="Delcher A.L."/>
            <person name="Salzberg S.L."/>
            <person name="Silva J.C."/>
            <person name="Haas B.J."/>
            <person name="Majoros W.H."/>
            <person name="Farzad M."/>
            <person name="Carlton J.M."/>
            <person name="Smith R.K. Jr."/>
            <person name="Garg J."/>
            <person name="Pearlman R.E."/>
            <person name="Karrer K.M."/>
            <person name="Sun L."/>
            <person name="Manning G."/>
            <person name="Elde N.C."/>
            <person name="Turkewitz A.P."/>
            <person name="Asai D.J."/>
            <person name="Wilkes D.E."/>
            <person name="Wang Y."/>
            <person name="Cai H."/>
            <person name="Collins K."/>
            <person name="Stewart B.A."/>
            <person name="Lee S.R."/>
            <person name="Wilamowska K."/>
            <person name="Weinberg Z."/>
            <person name="Ruzzo W.L."/>
            <person name="Wloga D."/>
            <person name="Gaertig J."/>
            <person name="Frankel J."/>
            <person name="Tsao C.-C."/>
            <person name="Gorovsky M.A."/>
            <person name="Keeling P.J."/>
            <person name="Waller R.F."/>
            <person name="Patron N.J."/>
            <person name="Cherry J.M."/>
            <person name="Stover N.A."/>
            <person name="Krieger C.J."/>
            <person name="del Toro C."/>
            <person name="Ryder H.F."/>
            <person name="Williamson S.C."/>
            <person name="Barbeau R.A."/>
            <person name="Hamilton E.P."/>
            <person name="Orias E."/>
        </authorList>
    </citation>
    <scope>NUCLEOTIDE SEQUENCE [LARGE SCALE GENOMIC DNA]</scope>
    <source>
        <strain evidence="2">SB210</strain>
    </source>
</reference>
<dbReference type="KEGG" id="tet:TTHERM_01309110"/>
<dbReference type="Proteomes" id="UP000009168">
    <property type="component" value="Unassembled WGS sequence"/>
</dbReference>
<dbReference type="HOGENOM" id="CLU_1108959_0_0_1"/>
<evidence type="ECO:0000313" key="1">
    <source>
        <dbReference type="EMBL" id="EAR82102.2"/>
    </source>
</evidence>
<gene>
    <name evidence="1" type="ORF">TTHERM_01309110</name>
</gene>